<keyword evidence="3" id="KW-1185">Reference proteome</keyword>
<organism evidence="2 3">
    <name type="scientific">Senna tora</name>
    <dbReference type="NCBI Taxonomy" id="362788"/>
    <lineage>
        <taxon>Eukaryota</taxon>
        <taxon>Viridiplantae</taxon>
        <taxon>Streptophyta</taxon>
        <taxon>Embryophyta</taxon>
        <taxon>Tracheophyta</taxon>
        <taxon>Spermatophyta</taxon>
        <taxon>Magnoliopsida</taxon>
        <taxon>eudicotyledons</taxon>
        <taxon>Gunneridae</taxon>
        <taxon>Pentapetalae</taxon>
        <taxon>rosids</taxon>
        <taxon>fabids</taxon>
        <taxon>Fabales</taxon>
        <taxon>Fabaceae</taxon>
        <taxon>Caesalpinioideae</taxon>
        <taxon>Cassia clade</taxon>
        <taxon>Senna</taxon>
    </lineage>
</organism>
<name>A0A834X340_9FABA</name>
<gene>
    <name evidence="2" type="ORF">G2W53_011512</name>
</gene>
<dbReference type="AlphaFoldDB" id="A0A834X340"/>
<evidence type="ECO:0000313" key="2">
    <source>
        <dbReference type="EMBL" id="KAF7836653.1"/>
    </source>
</evidence>
<protein>
    <submittedName>
        <fullName evidence="2">Uncharacterized protein</fullName>
    </submittedName>
</protein>
<evidence type="ECO:0000256" key="1">
    <source>
        <dbReference type="SAM" id="MobiDB-lite"/>
    </source>
</evidence>
<reference evidence="2" key="1">
    <citation type="submission" date="2020-09" db="EMBL/GenBank/DDBJ databases">
        <title>Genome-Enabled Discovery of Anthraquinone Biosynthesis in Senna tora.</title>
        <authorList>
            <person name="Kang S.-H."/>
            <person name="Pandey R.P."/>
            <person name="Lee C.-M."/>
            <person name="Sim J.-S."/>
            <person name="Jeong J.-T."/>
            <person name="Choi B.-S."/>
            <person name="Jung M."/>
            <person name="Ginzburg D."/>
            <person name="Zhao K."/>
            <person name="Won S.Y."/>
            <person name="Oh T.-J."/>
            <person name="Yu Y."/>
            <person name="Kim N.-H."/>
            <person name="Lee O.R."/>
            <person name="Lee T.-H."/>
            <person name="Bashyal P."/>
            <person name="Kim T.-S."/>
            <person name="Lee W.-H."/>
            <person name="Kawkins C."/>
            <person name="Kim C.-K."/>
            <person name="Kim J.S."/>
            <person name="Ahn B.O."/>
            <person name="Rhee S.Y."/>
            <person name="Sohng J.K."/>
        </authorList>
    </citation>
    <scope>NUCLEOTIDE SEQUENCE</scope>
    <source>
        <tissue evidence="2">Leaf</tissue>
    </source>
</reference>
<dbReference type="Proteomes" id="UP000634136">
    <property type="component" value="Unassembled WGS sequence"/>
</dbReference>
<dbReference type="EMBL" id="JAAIUW010000004">
    <property type="protein sequence ID" value="KAF7836653.1"/>
    <property type="molecule type" value="Genomic_DNA"/>
</dbReference>
<sequence length="97" mass="10714">MTLNAVGKHRRTVNTKTEISHKTINKIQNRTSLGDDRRSGVASDQRRGGTVRLEVARRHGGAGLENGGAKSQNGKNDAIMRRGFNISYNIYIYTGSR</sequence>
<proteinExistence type="predicted"/>
<evidence type="ECO:0000313" key="3">
    <source>
        <dbReference type="Proteomes" id="UP000634136"/>
    </source>
</evidence>
<comment type="caution">
    <text evidence="2">The sequence shown here is derived from an EMBL/GenBank/DDBJ whole genome shotgun (WGS) entry which is preliminary data.</text>
</comment>
<feature type="compositionally biased region" description="Basic and acidic residues" evidence="1">
    <location>
        <begin position="33"/>
        <end position="47"/>
    </location>
</feature>
<feature type="region of interest" description="Disordered" evidence="1">
    <location>
        <begin position="28"/>
        <end position="50"/>
    </location>
</feature>
<accession>A0A834X340</accession>